<dbReference type="Proteomes" id="UP000006426">
    <property type="component" value="Plasmid pmppla107"/>
</dbReference>
<keyword evidence="3" id="KW-0614">Plasmid</keyword>
<dbReference type="EMBL" id="CP031226">
    <property type="protein sequence ID" value="AXH59909.1"/>
    <property type="molecule type" value="Genomic_DNA"/>
</dbReference>
<evidence type="ECO:0000313" key="3">
    <source>
        <dbReference type="EMBL" id="AXH59909.1"/>
    </source>
</evidence>
<protein>
    <submittedName>
        <fullName evidence="3">PH domain-containing protein</fullName>
    </submittedName>
</protein>
<keyword evidence="1" id="KW-1133">Transmembrane helix</keyword>
<dbReference type="PANTHER" id="PTHR37938:SF1">
    <property type="entry name" value="BLL0215 PROTEIN"/>
    <property type="match status" value="1"/>
</dbReference>
<feature type="transmembrane region" description="Helical" evidence="1">
    <location>
        <begin position="84"/>
        <end position="107"/>
    </location>
</feature>
<evidence type="ECO:0000259" key="2">
    <source>
        <dbReference type="Pfam" id="PF03703"/>
    </source>
</evidence>
<dbReference type="Pfam" id="PF03703">
    <property type="entry name" value="bPH_2"/>
    <property type="match status" value="1"/>
</dbReference>
<reference evidence="3 4" key="1">
    <citation type="journal article" date="2011" name="PLoS Pathog.">
        <title>Dynamic evolution of pathogenicity revealed by sequencing and comparative genomics of 19 Pseudomonas syringae isolates.</title>
        <authorList>
            <person name="Baltrus D.A."/>
            <person name="Nishimura M.T."/>
            <person name="Romanchuk A."/>
            <person name="Chang J.H."/>
            <person name="Mukhtar M.S."/>
            <person name="Cherkis K."/>
            <person name="Roach J."/>
            <person name="Grant S.R."/>
            <person name="Jones C.D."/>
            <person name="Dangl J.L."/>
        </authorList>
    </citation>
    <scope>NUCLEOTIDE SEQUENCE [LARGE SCALE GENOMIC DNA]</scope>
    <source>
        <strain evidence="3 4">M301315</strain>
    </source>
</reference>
<evidence type="ECO:0000313" key="4">
    <source>
        <dbReference type="Proteomes" id="UP000006426"/>
    </source>
</evidence>
<dbReference type="InterPro" id="IPR005182">
    <property type="entry name" value="YdbS-like_PH"/>
</dbReference>
<keyword evidence="1" id="KW-0812">Transmembrane</keyword>
<organism evidence="3 4">
    <name type="scientific">Pseudomonas amygdali pv. lachrymans str. M301315</name>
    <dbReference type="NCBI Taxonomy" id="629260"/>
    <lineage>
        <taxon>Bacteria</taxon>
        <taxon>Pseudomonadati</taxon>
        <taxon>Pseudomonadota</taxon>
        <taxon>Gammaproteobacteria</taxon>
        <taxon>Pseudomonadales</taxon>
        <taxon>Pseudomonadaceae</taxon>
        <taxon>Pseudomonas</taxon>
        <taxon>Pseudomonas amygdali</taxon>
    </lineage>
</organism>
<geneLocation type="plasmid" evidence="4">
    <name>pmppla107</name>
</geneLocation>
<feature type="transmembrane region" description="Helical" evidence="1">
    <location>
        <begin position="45"/>
        <end position="72"/>
    </location>
</feature>
<evidence type="ECO:0000256" key="1">
    <source>
        <dbReference type="SAM" id="Phobius"/>
    </source>
</evidence>
<name>A0AAD0PW89_PSEAV</name>
<proteinExistence type="predicted"/>
<keyword evidence="1" id="KW-0472">Membrane</keyword>
<sequence length="204" mass="22760">MWSSAYLSEISGVAAVDHRQLNRDEKVVWEGTPSQWVNFGVYIKWLLWTAAWISGLIAALLNEELVIGFVHAVPALQAISLDPLPFLAGIVAGAALVATACSLWSYLQVKTSRFVLTTERLFTHKGVLSKQIDELELYRIKDYAQFKPFVMRLAGLGCVSVETSDRSHPHVSINGIKEPDVLQGLLRKHGEKCRNTRGVREVDM</sequence>
<feature type="domain" description="YdbS-like PH" evidence="2">
    <location>
        <begin position="110"/>
        <end position="181"/>
    </location>
</feature>
<dbReference type="AlphaFoldDB" id="A0AAD0PW89"/>
<accession>A0AAD0PW89</accession>
<gene>
    <name evidence="3" type="ORF">PLA107_032300</name>
</gene>
<dbReference type="PANTHER" id="PTHR37938">
    <property type="entry name" value="BLL0215 PROTEIN"/>
    <property type="match status" value="1"/>
</dbReference>